<dbReference type="Pfam" id="PF00096">
    <property type="entry name" value="zf-C2H2"/>
    <property type="match status" value="3"/>
</dbReference>
<evidence type="ECO:0000256" key="7">
    <source>
        <dbReference type="PROSITE-ProRule" id="PRU00042"/>
    </source>
</evidence>
<keyword evidence="4 7" id="KW-0863">Zinc-finger</keyword>
<reference evidence="9 10" key="1">
    <citation type="submission" date="2015-12" db="EMBL/GenBank/DDBJ databases">
        <title>The genome of Folsomia candida.</title>
        <authorList>
            <person name="Faddeeva A."/>
            <person name="Derks M.F."/>
            <person name="Anvar Y."/>
            <person name="Smit S."/>
            <person name="Van Straalen N."/>
            <person name="Roelofs D."/>
        </authorList>
    </citation>
    <scope>NUCLEOTIDE SEQUENCE [LARGE SCALE GENOMIC DNA]</scope>
    <source>
        <strain evidence="9 10">VU population</strain>
        <tissue evidence="9">Whole body</tissue>
    </source>
</reference>
<dbReference type="GO" id="GO:0005634">
    <property type="term" value="C:nucleus"/>
    <property type="evidence" value="ECO:0007669"/>
    <property type="project" value="UniProtKB-SubCell"/>
</dbReference>
<keyword evidence="3" id="KW-0677">Repeat</keyword>
<feature type="domain" description="C2H2-type" evidence="8">
    <location>
        <begin position="153"/>
        <end position="182"/>
    </location>
</feature>
<protein>
    <recommendedName>
        <fullName evidence="8">C2H2-type domain-containing protein</fullName>
    </recommendedName>
</protein>
<evidence type="ECO:0000259" key="8">
    <source>
        <dbReference type="PROSITE" id="PS50157"/>
    </source>
</evidence>
<proteinExistence type="predicted"/>
<feature type="domain" description="C2H2-type" evidence="8">
    <location>
        <begin position="192"/>
        <end position="219"/>
    </location>
</feature>
<keyword evidence="10" id="KW-1185">Reference proteome</keyword>
<feature type="domain" description="C2H2-type" evidence="8">
    <location>
        <begin position="122"/>
        <end position="150"/>
    </location>
</feature>
<dbReference type="OMA" id="QHIATHA"/>
<dbReference type="STRING" id="158441.A0A226DKD2"/>
<comment type="subcellular location">
    <subcellularLocation>
        <location evidence="1">Nucleus</location>
    </subcellularLocation>
</comment>
<dbReference type="SMART" id="SM00355">
    <property type="entry name" value="ZnF_C2H2"/>
    <property type="match status" value="7"/>
</dbReference>
<dbReference type="PANTHER" id="PTHR24406">
    <property type="entry name" value="TRANSCRIPTIONAL REPRESSOR CTCFL-RELATED"/>
    <property type="match status" value="1"/>
</dbReference>
<dbReference type="EMBL" id="LNIX01000018">
    <property type="protein sequence ID" value="OXA45071.1"/>
    <property type="molecule type" value="Genomic_DNA"/>
</dbReference>
<dbReference type="SUPFAM" id="SSF57667">
    <property type="entry name" value="beta-beta-alpha zinc fingers"/>
    <property type="match status" value="3"/>
</dbReference>
<dbReference type="Proteomes" id="UP000198287">
    <property type="component" value="Unassembled WGS sequence"/>
</dbReference>
<name>A0A226DKD2_FOLCA</name>
<keyword evidence="2" id="KW-0479">Metal-binding</keyword>
<dbReference type="PROSITE" id="PS50157">
    <property type="entry name" value="ZINC_FINGER_C2H2_2"/>
    <property type="match status" value="6"/>
</dbReference>
<evidence type="ECO:0000313" key="9">
    <source>
        <dbReference type="EMBL" id="OXA45071.1"/>
    </source>
</evidence>
<evidence type="ECO:0000256" key="1">
    <source>
        <dbReference type="ARBA" id="ARBA00004123"/>
    </source>
</evidence>
<organism evidence="9 10">
    <name type="scientific">Folsomia candida</name>
    <name type="common">Springtail</name>
    <dbReference type="NCBI Taxonomy" id="158441"/>
    <lineage>
        <taxon>Eukaryota</taxon>
        <taxon>Metazoa</taxon>
        <taxon>Ecdysozoa</taxon>
        <taxon>Arthropoda</taxon>
        <taxon>Hexapoda</taxon>
        <taxon>Collembola</taxon>
        <taxon>Entomobryomorpha</taxon>
        <taxon>Isotomoidea</taxon>
        <taxon>Isotomidae</taxon>
        <taxon>Proisotominae</taxon>
        <taxon>Folsomia</taxon>
    </lineage>
</organism>
<feature type="domain" description="C2H2-type" evidence="8">
    <location>
        <begin position="223"/>
        <end position="251"/>
    </location>
</feature>
<gene>
    <name evidence="9" type="ORF">Fcan01_20073</name>
</gene>
<dbReference type="OrthoDB" id="3565419at2759"/>
<evidence type="ECO:0000256" key="6">
    <source>
        <dbReference type="ARBA" id="ARBA00023242"/>
    </source>
</evidence>
<dbReference type="Gene3D" id="3.30.160.60">
    <property type="entry name" value="Classic Zinc Finger"/>
    <property type="match status" value="4"/>
</dbReference>
<dbReference type="InterPro" id="IPR013087">
    <property type="entry name" value="Znf_C2H2_type"/>
</dbReference>
<keyword evidence="6" id="KW-0539">Nucleus</keyword>
<evidence type="ECO:0000256" key="5">
    <source>
        <dbReference type="ARBA" id="ARBA00022833"/>
    </source>
</evidence>
<evidence type="ECO:0000256" key="3">
    <source>
        <dbReference type="ARBA" id="ARBA00022737"/>
    </source>
</evidence>
<keyword evidence="5" id="KW-0862">Zinc</keyword>
<dbReference type="PROSITE" id="PS00028">
    <property type="entry name" value="ZINC_FINGER_C2H2_1"/>
    <property type="match status" value="6"/>
</dbReference>
<sequence length="342" mass="39051">MDAARPFGPYGLESTSPCLSTVATALYDGPQGEDPINFWGQPDHTPFGDRGVIQLQTMFRPSVIAFATDATQVFAKKSYVEQIMDAEEEDARVKCVICDKVFKNKANFTAHKKYIHGNRERKTCATCHKTFSTKGYLERHTETVHCSEERPRLSCTFPGCDKSFLTKAYLSEHVKSNHVESPKIRTVSEKTLKCPLCERLFAKIGTLKRHELTHVDKSTRLKFTCNLCPRIFLSNSRLKSHIQAKHENQRNYKCTLCDRRFARADNLKCHMEAIHPADKEATYSCDKCEYKSHTKFYLAQHAKRHRHDESSTKCGCCFCGNNTLMDFSTLIGSLSRRNSPEK</sequence>
<dbReference type="InterPro" id="IPR036236">
    <property type="entry name" value="Znf_C2H2_sf"/>
</dbReference>
<dbReference type="GO" id="GO:0008270">
    <property type="term" value="F:zinc ion binding"/>
    <property type="evidence" value="ECO:0007669"/>
    <property type="project" value="UniProtKB-KW"/>
</dbReference>
<dbReference type="AlphaFoldDB" id="A0A226DKD2"/>
<feature type="domain" description="C2H2-type" evidence="8">
    <location>
        <begin position="252"/>
        <end position="280"/>
    </location>
</feature>
<evidence type="ECO:0000313" key="10">
    <source>
        <dbReference type="Proteomes" id="UP000198287"/>
    </source>
</evidence>
<feature type="domain" description="C2H2-type" evidence="8">
    <location>
        <begin position="93"/>
        <end position="121"/>
    </location>
</feature>
<accession>A0A226DKD2</accession>
<dbReference type="InterPro" id="IPR050888">
    <property type="entry name" value="ZnF_C2H2-type_TF"/>
</dbReference>
<evidence type="ECO:0000256" key="2">
    <source>
        <dbReference type="ARBA" id="ARBA00022723"/>
    </source>
</evidence>
<comment type="caution">
    <text evidence="9">The sequence shown here is derived from an EMBL/GenBank/DDBJ whole genome shotgun (WGS) entry which is preliminary data.</text>
</comment>
<evidence type="ECO:0000256" key="4">
    <source>
        <dbReference type="ARBA" id="ARBA00022771"/>
    </source>
</evidence>